<dbReference type="GO" id="GO:0071949">
    <property type="term" value="F:FAD binding"/>
    <property type="evidence" value="ECO:0007669"/>
    <property type="project" value="InterPro"/>
</dbReference>
<dbReference type="InterPro" id="IPR050407">
    <property type="entry name" value="Geranylgeranyl_reductase"/>
</dbReference>
<proteinExistence type="predicted"/>
<sequence>MMRFDVIIIGGGPSGAMSGIELQKKGFKTCIIDKSTFPREKLCGGLLTQKSIDFINKYCPNIENEDFIIDNTQEVDFYNQGEKVTTLKTDTTYFFIERKTFDFLLIQDYKNHGGTLIENKRIKKENINLENNTIQIDSEEFNYNVLIGADGCNSVLTKKRQIKRFDSFCIGGELKKEVAGKKIFRIYFGWVKNGYGWCFPKKSYYTIGIGGDNSGKSLKKQAQLFFEKARFTGISNIKGAHIPSGRLLNHKKLYGNTLIVGDSAGYIDPITGEGLYYAMLSGVYAAESIIETMGLNPLNLKNTYSGKTRHIRKSIRYALLFQKILYYPPALNFFLGFIKNHKPFALFYLEKIMSTDKYNYMYLLVLYLLKYKKYGTKKIK</sequence>
<dbReference type="PANTHER" id="PTHR42685:SF22">
    <property type="entry name" value="CONDITIONED MEDIUM FACTOR RECEPTOR 1"/>
    <property type="match status" value="1"/>
</dbReference>
<dbReference type="PRINTS" id="PR00420">
    <property type="entry name" value="RNGMNOXGNASE"/>
</dbReference>
<dbReference type="InterPro" id="IPR011777">
    <property type="entry name" value="Geranylgeranyl_Rdtase_fam"/>
</dbReference>
<dbReference type="GO" id="GO:0016628">
    <property type="term" value="F:oxidoreductase activity, acting on the CH-CH group of donors, NAD or NADP as acceptor"/>
    <property type="evidence" value="ECO:0007669"/>
    <property type="project" value="InterPro"/>
</dbReference>
<evidence type="ECO:0000313" key="2">
    <source>
        <dbReference type="EMBL" id="VAW17600.1"/>
    </source>
</evidence>
<gene>
    <name evidence="2" type="ORF">MNBD_BACTEROID01-716</name>
</gene>
<dbReference type="AlphaFoldDB" id="A0A3B0TLS2"/>
<dbReference type="EMBL" id="UOEP01000076">
    <property type="protein sequence ID" value="VAW17600.1"/>
    <property type="molecule type" value="Genomic_DNA"/>
</dbReference>
<accession>A0A3B0TLS2</accession>
<dbReference type="PANTHER" id="PTHR42685">
    <property type="entry name" value="GERANYLGERANYL DIPHOSPHATE REDUCTASE"/>
    <property type="match status" value="1"/>
</dbReference>
<dbReference type="InterPro" id="IPR002938">
    <property type="entry name" value="FAD-bd"/>
</dbReference>
<feature type="domain" description="FAD-binding" evidence="1">
    <location>
        <begin position="4"/>
        <end position="163"/>
    </location>
</feature>
<dbReference type="InterPro" id="IPR036188">
    <property type="entry name" value="FAD/NAD-bd_sf"/>
</dbReference>
<organism evidence="2">
    <name type="scientific">hydrothermal vent metagenome</name>
    <dbReference type="NCBI Taxonomy" id="652676"/>
    <lineage>
        <taxon>unclassified sequences</taxon>
        <taxon>metagenomes</taxon>
        <taxon>ecological metagenomes</taxon>
    </lineage>
</organism>
<evidence type="ECO:0000259" key="1">
    <source>
        <dbReference type="Pfam" id="PF01494"/>
    </source>
</evidence>
<dbReference type="SUPFAM" id="SSF51905">
    <property type="entry name" value="FAD/NAD(P)-binding domain"/>
    <property type="match status" value="1"/>
</dbReference>
<reference evidence="2" key="1">
    <citation type="submission" date="2018-06" db="EMBL/GenBank/DDBJ databases">
        <authorList>
            <person name="Zhirakovskaya E."/>
        </authorList>
    </citation>
    <scope>NUCLEOTIDE SEQUENCE</scope>
</reference>
<dbReference type="Gene3D" id="3.50.50.60">
    <property type="entry name" value="FAD/NAD(P)-binding domain"/>
    <property type="match status" value="1"/>
</dbReference>
<dbReference type="NCBIfam" id="TIGR02032">
    <property type="entry name" value="GG-red-SF"/>
    <property type="match status" value="1"/>
</dbReference>
<protein>
    <submittedName>
        <fullName evidence="2">Geranylgeranyl/isoprenyl reductase</fullName>
    </submittedName>
</protein>
<name>A0A3B0TLS2_9ZZZZ</name>
<dbReference type="Pfam" id="PF01494">
    <property type="entry name" value="FAD_binding_3"/>
    <property type="match status" value="1"/>
</dbReference>